<keyword evidence="1" id="KW-0472">Membrane</keyword>
<feature type="transmembrane region" description="Helical" evidence="1">
    <location>
        <begin position="5"/>
        <end position="25"/>
    </location>
</feature>
<protein>
    <submittedName>
        <fullName evidence="2">Uncharacterized protein</fullName>
    </submittedName>
</protein>
<dbReference type="Proteomes" id="UP000255036">
    <property type="component" value="Unassembled WGS sequence"/>
</dbReference>
<evidence type="ECO:0000313" key="2">
    <source>
        <dbReference type="EMBL" id="RDU24561.1"/>
    </source>
</evidence>
<keyword evidence="1" id="KW-1133">Transmembrane helix</keyword>
<comment type="caution">
    <text evidence="2">The sequence shown here is derived from an EMBL/GenBank/DDBJ whole genome shotgun (WGS) entry which is preliminary data.</text>
</comment>
<name>A0A371AYC4_9FIRM</name>
<feature type="transmembrane region" description="Helical" evidence="1">
    <location>
        <begin position="37"/>
        <end position="55"/>
    </location>
</feature>
<proteinExistence type="predicted"/>
<gene>
    <name evidence="2" type="ORF">DWV06_03605</name>
</gene>
<dbReference type="EMBL" id="QRCT01000012">
    <property type="protein sequence ID" value="RDU24561.1"/>
    <property type="molecule type" value="Genomic_DNA"/>
</dbReference>
<evidence type="ECO:0000256" key="1">
    <source>
        <dbReference type="SAM" id="Phobius"/>
    </source>
</evidence>
<sequence>MKRYLIIGVLLLICGLGFIYYSKFIQNIELPWHGRTILPEGAYIIVTITMFLRYFQTRKKAIQTKYNH</sequence>
<accession>A0A371AYC4</accession>
<reference evidence="2 3" key="1">
    <citation type="submission" date="2018-07" db="EMBL/GenBank/DDBJ databases">
        <title>Anaerosacharophilus polymeroproducens gen. nov. sp. nov., an anaerobic bacterium isolated from salt field.</title>
        <authorList>
            <person name="Kim W."/>
            <person name="Yang S.-H."/>
            <person name="Oh J."/>
            <person name="Lee J.-H."/>
            <person name="Kwon K.K."/>
        </authorList>
    </citation>
    <scope>NUCLEOTIDE SEQUENCE [LARGE SCALE GENOMIC DNA]</scope>
    <source>
        <strain evidence="2 3">MCWD5</strain>
    </source>
</reference>
<dbReference type="RefSeq" id="WP_115480794.1">
    <property type="nucleotide sequence ID" value="NZ_QRCT01000012.1"/>
</dbReference>
<keyword evidence="1" id="KW-0812">Transmembrane</keyword>
<evidence type="ECO:0000313" key="3">
    <source>
        <dbReference type="Proteomes" id="UP000255036"/>
    </source>
</evidence>
<dbReference type="AlphaFoldDB" id="A0A371AYC4"/>
<keyword evidence="3" id="KW-1185">Reference proteome</keyword>
<organism evidence="2 3">
    <name type="scientific">Anaerosacchariphilus polymeriproducens</name>
    <dbReference type="NCBI Taxonomy" id="1812858"/>
    <lineage>
        <taxon>Bacteria</taxon>
        <taxon>Bacillati</taxon>
        <taxon>Bacillota</taxon>
        <taxon>Clostridia</taxon>
        <taxon>Lachnospirales</taxon>
        <taxon>Lachnospiraceae</taxon>
        <taxon>Anaerosacchariphilus</taxon>
    </lineage>
</organism>